<feature type="transmembrane region" description="Helical" evidence="2">
    <location>
        <begin position="579"/>
        <end position="598"/>
    </location>
</feature>
<dbReference type="PANTHER" id="PTHR10566">
    <property type="entry name" value="CHAPERONE-ACTIVITY OF BC1 COMPLEX CABC1 -RELATED"/>
    <property type="match status" value="1"/>
</dbReference>
<evidence type="ECO:0000313" key="4">
    <source>
        <dbReference type="EMBL" id="AMM72002.1"/>
    </source>
</evidence>
<reference evidence="4" key="1">
    <citation type="journal article" date="2016" name="Sci. Rep.">
        <title>Heterologous Production of the Marine Myxobacterial Antibiotic Haliangicin and Its Unnatural Analogues Generated by Engineering of the Biochemical Pathway.</title>
        <authorList>
            <person name="Sun Y."/>
            <person name="Feng Z."/>
            <person name="Tomura T."/>
            <person name="Suzuki A."/>
            <person name="Miyano S."/>
            <person name="Tsuge T."/>
            <person name="Mori H."/>
            <person name="Suh J.W."/>
            <person name="Iizuka T."/>
            <person name="Fudou R."/>
            <person name="Ojika M."/>
        </authorList>
    </citation>
    <scope>NUCLEOTIDE SEQUENCE</scope>
    <source>
        <strain evidence="4">SMP-2</strain>
    </source>
</reference>
<gene>
    <name evidence="4" type="primary">hliA</name>
</gene>
<evidence type="ECO:0000256" key="2">
    <source>
        <dbReference type="SAM" id="Phobius"/>
    </source>
</evidence>
<dbReference type="AlphaFoldDB" id="A0A127BQC1"/>
<dbReference type="InterPro" id="IPR011009">
    <property type="entry name" value="Kinase-like_dom_sf"/>
</dbReference>
<dbReference type="InterPro" id="IPR004147">
    <property type="entry name" value="ABC1_dom"/>
</dbReference>
<protein>
    <submittedName>
        <fullName evidence="4">ABC transporter</fullName>
    </submittedName>
</protein>
<dbReference type="RefSeq" id="WP_045118656.1">
    <property type="nucleotide sequence ID" value="NC_013440.1"/>
</dbReference>
<keyword evidence="2" id="KW-0812">Transmembrane</keyword>
<feature type="transmembrane region" description="Helical" evidence="2">
    <location>
        <begin position="539"/>
        <end position="559"/>
    </location>
</feature>
<dbReference type="Pfam" id="PF03109">
    <property type="entry name" value="ABC1"/>
    <property type="match status" value="1"/>
</dbReference>
<evidence type="ECO:0000256" key="1">
    <source>
        <dbReference type="ARBA" id="ARBA00009670"/>
    </source>
</evidence>
<keyword evidence="2" id="KW-0472">Membrane</keyword>
<proteinExistence type="inferred from homology"/>
<feature type="domain" description="ABC1 atypical kinase-like" evidence="3">
    <location>
        <begin position="113"/>
        <end position="342"/>
    </location>
</feature>
<dbReference type="OrthoDB" id="9795390at2"/>
<comment type="similarity">
    <text evidence="1">Belongs to the protein kinase superfamily. ADCK protein kinase family.</text>
</comment>
<dbReference type="CDD" id="cd05121">
    <property type="entry name" value="ABC1_ADCK3-like"/>
    <property type="match status" value="1"/>
</dbReference>
<dbReference type="EMBL" id="KU523538">
    <property type="protein sequence ID" value="AMM72002.1"/>
    <property type="molecule type" value="Genomic_DNA"/>
</dbReference>
<accession>A0A127BQC1</accession>
<dbReference type="SUPFAM" id="SSF56112">
    <property type="entry name" value="Protein kinase-like (PK-like)"/>
    <property type="match status" value="1"/>
</dbReference>
<keyword evidence="2" id="KW-1133">Transmembrane helix</keyword>
<name>A0A127BQC1_HALO1</name>
<organism evidence="4">
    <name type="scientific">Haliangium ochraceum (strain DSM 14365 / JCM 11303 / SMP-2)</name>
    <dbReference type="NCBI Taxonomy" id="502025"/>
    <lineage>
        <taxon>Bacteria</taxon>
        <taxon>Pseudomonadati</taxon>
        <taxon>Myxococcota</taxon>
        <taxon>Polyangia</taxon>
        <taxon>Haliangiales</taxon>
        <taxon>Kofleriaceae</taxon>
        <taxon>Haliangium</taxon>
    </lineage>
</organism>
<evidence type="ECO:0000259" key="3">
    <source>
        <dbReference type="Pfam" id="PF03109"/>
    </source>
</evidence>
<dbReference type="InterPro" id="IPR050154">
    <property type="entry name" value="UbiB_kinase"/>
</dbReference>
<dbReference type="PANTHER" id="PTHR10566:SF113">
    <property type="entry name" value="PROTEIN ACTIVITY OF BC1 COMPLEX KINASE 7, CHLOROPLASTIC"/>
    <property type="match status" value="1"/>
</dbReference>
<sequence>MQQRDIFQAIPDPPRLIEGEPAPVELIMRKLPRPKAQMWILWWRSLSWLASIFLYALSRLKDALAGDKSDKQKGRRLRELFERVGGTGTKIGQQMAMRVDFLPYEVCQELEKLLDASKPFPLELAIQTIEASLGRPVSEIFAEIEPEPIGSASIACVWSATLLNGERVAVKVRRPKVERGFIADIELVAKFTRMLETISVIRPGFLENLRNEMRDMFMDELDFVQEANYQIMFRRMAKKAKLRWVSVPKVYVEYSSEIVLTSQFVTGYLATDVLKALEENDLEMLRELKSKNIDIEKIGKRVLALGYWSRLESFFFHSDLHPGNVFILPGSKIALIDFGSCGVNYSFMAEAEFEGTRRMLMDDIPGAINASLLMQMPLPGIDVERLGRNINRVFFKRYVDLKSKQAEWWERTSASLWIAMMDITKEFDIPANINTLRFIRSSLLYDTLAFRFNPSLDFLKTFRDWTKDARKRGMRERRKLTRQAGNVAAARTIQNVGNLQETLERGAFWANQFLNTVPTQMAATASQASYIFSRLLKLGMTYSFALLLCVMAVFLYLALFQDLSLENYQETVFASVTDLIDSPIFIVAALVYLMHSLGQIQNKLREKR</sequence>